<comment type="similarity">
    <text evidence="3">Belongs to the nucleoporin interacting component (NIC) family.</text>
</comment>
<keyword evidence="6 7" id="KW-0687">Ribonucleoprotein</keyword>
<dbReference type="STRING" id="4829.A0A163JIQ8"/>
<dbReference type="GO" id="GO:0003735">
    <property type="term" value="F:structural constituent of ribosome"/>
    <property type="evidence" value="ECO:0007669"/>
    <property type="project" value="InterPro"/>
</dbReference>
<dbReference type="Pfam" id="PF04097">
    <property type="entry name" value="Nic96"/>
    <property type="match status" value="1"/>
</dbReference>
<dbReference type="GO" id="GO:0006606">
    <property type="term" value="P:protein import into nucleus"/>
    <property type="evidence" value="ECO:0007669"/>
    <property type="project" value="TreeGrafter"/>
</dbReference>
<dbReference type="Gene3D" id="3.90.470.10">
    <property type="entry name" value="Ribosomal protein L22/L17"/>
    <property type="match status" value="1"/>
</dbReference>
<accession>A0A163JIQ8</accession>
<evidence type="ECO:0000256" key="3">
    <source>
        <dbReference type="ARBA" id="ARBA00010186"/>
    </source>
</evidence>
<evidence type="ECO:0000256" key="1">
    <source>
        <dbReference type="ARBA" id="ARBA00004259"/>
    </source>
</evidence>
<dbReference type="AlphaFoldDB" id="A0A163JIQ8"/>
<dbReference type="GO" id="GO:0016973">
    <property type="term" value="P:poly(A)+ mRNA export from nucleus"/>
    <property type="evidence" value="ECO:0007669"/>
    <property type="project" value="TreeGrafter"/>
</dbReference>
<dbReference type="FunCoup" id="A0A163JIQ8">
    <property type="interactions" value="1335"/>
</dbReference>
<dbReference type="InterPro" id="IPR007231">
    <property type="entry name" value="Nucleoporin_int_Nup93/Nic96"/>
</dbReference>
<evidence type="ECO:0000313" key="10">
    <source>
        <dbReference type="Proteomes" id="UP000078561"/>
    </source>
</evidence>
<comment type="similarity">
    <text evidence="2 7">Belongs to the universal ribosomal protein uL22 family.</text>
</comment>
<reference evidence="9" key="1">
    <citation type="submission" date="2016-04" db="EMBL/GenBank/DDBJ databases">
        <authorList>
            <person name="Evans L.H."/>
            <person name="Alamgir A."/>
            <person name="Owens N."/>
            <person name="Weber N.D."/>
            <person name="Virtaneva K."/>
            <person name="Barbian K."/>
            <person name="Babar A."/>
            <person name="Rosenke K."/>
        </authorList>
    </citation>
    <scope>NUCLEOTIDE SEQUENCE [LARGE SCALE GENOMIC DNA]</scope>
    <source>
        <strain evidence="9">CBS 101.48</strain>
    </source>
</reference>
<evidence type="ECO:0008006" key="11">
    <source>
        <dbReference type="Google" id="ProtNLM"/>
    </source>
</evidence>
<dbReference type="NCBIfam" id="TIGR01038">
    <property type="entry name" value="uL22_arch_euk"/>
    <property type="match status" value="1"/>
</dbReference>
<comment type="subcellular location">
    <subcellularLocation>
        <location evidence="1">Nucleus envelope</location>
    </subcellularLocation>
</comment>
<sequence>MSTFAFKQLYENSKQLLQSSSASLTGLPTIDRGLDQINTESKLLENKTKSQAYDPYIKAHCFLAQGGVNHQEISEILKKLDTSHTFERRDDLVGANVNKYLERSYETTLKEAFEAEDDLLKEFSGSFVKMDKDWTTMAQSCMDFWDQQTASDKGTDSNKGTTPSDKVILDLAKVIQKLNDHRLQGAKLDLISEMGSSLLPPSRTSPSSSTTASSIPVAPSSDTEQAQQLLHYLTTQYDVRKGGSVWTLYDTPLDARLLEAQAGLISIVKSSLEKEFIQYINVTLYKNAHKAKNGGNPSFLNRLKTFINYTFKKNDSWVDGRLEVLNDTPMWVCVYMLLRAGHISWAVDYINDNLTHFQSRSPGFIHYFTEYATSPTHTLQRTTSISILADYEKMKYGNEIVDPYKTLVYKILGRCQVNSSLPALIRSSEDYLWLQLSMIRLPADQEEYLNERYTLADLQHTINDGGSARYDRNGTNPWVYFKVLVLTLQFEKAIGYLYKFEHCRVAAVHYAIVLAYHGLLRIPKDPIAHDAEIVSQINDQPTFNFARLIHNYIKTAFVDHQRNAGLDNNDFEQAALQYTYLLTLYSEEPMKRLSYLYIQNLVLGFLHGDSVLGAPHQVRQVGSIDRYRRLLGIQDENAYSTHILHPIGERLVKKGRYAEAIHVYQLSNDDSKVIDVLIKELGDILATTLKDMIAAKKTQQHRGHRKQQASLIDMAQATLQHCNAHLTKGVSPVDDAKKHLIRAFILMFRGAWFYEENQYEEAIWAIQNTGVLPLEDNASLGHIRSLQDQMDNHGSDILYTLMPDLLLVTGDTLYHIWLSLTSLSAYRDTVLPHTDRVRQQIRNLVIFVGLMPTKIPAEITQQLNAIDIKMTGAGEKRFNMVRYAAAPVNTAKAAKSRGAYLRVHFKNTHEVAAAIQGLKLTKAYTYLSNVTEHKQAIPFRRFNGGVGRTAQAKEHGTTQARWPVKSVKFITDLLKNAESNAEAKGLELDQLYISSVIVNQAPKHRRRTYRAHGRINPYMTTPSHIEVILTEKDAVVPKATDKKVQRLNARQLARNSRLARA</sequence>
<dbReference type="GO" id="GO:0015934">
    <property type="term" value="C:large ribosomal subunit"/>
    <property type="evidence" value="ECO:0007669"/>
    <property type="project" value="InterPro"/>
</dbReference>
<dbReference type="InterPro" id="IPR018260">
    <property type="entry name" value="Ribosomal_uL22_CS"/>
</dbReference>
<dbReference type="InterPro" id="IPR001063">
    <property type="entry name" value="Ribosomal_uL22"/>
</dbReference>
<evidence type="ECO:0000256" key="8">
    <source>
        <dbReference type="SAM" id="MobiDB-lite"/>
    </source>
</evidence>
<dbReference type="CDD" id="cd00336">
    <property type="entry name" value="Ribosomal_L22"/>
    <property type="match status" value="1"/>
</dbReference>
<keyword evidence="10" id="KW-1185">Reference proteome</keyword>
<evidence type="ECO:0000256" key="7">
    <source>
        <dbReference type="RuleBase" id="RU004005"/>
    </source>
</evidence>
<dbReference type="GO" id="GO:0006412">
    <property type="term" value="P:translation"/>
    <property type="evidence" value="ECO:0007669"/>
    <property type="project" value="InterPro"/>
</dbReference>
<keyword evidence="4 7" id="KW-0689">Ribosomal protein</keyword>
<evidence type="ECO:0000256" key="6">
    <source>
        <dbReference type="ARBA" id="ARBA00023274"/>
    </source>
</evidence>
<evidence type="ECO:0000256" key="4">
    <source>
        <dbReference type="ARBA" id="ARBA00022980"/>
    </source>
</evidence>
<dbReference type="InterPro" id="IPR005721">
    <property type="entry name" value="Ribosomal_uL22_euk/arc"/>
</dbReference>
<keyword evidence="5" id="KW-0539">Nucleus</keyword>
<dbReference type="PROSITE" id="PS00464">
    <property type="entry name" value="RIBOSOMAL_L22"/>
    <property type="match status" value="1"/>
</dbReference>
<dbReference type="Proteomes" id="UP000078561">
    <property type="component" value="Unassembled WGS sequence"/>
</dbReference>
<dbReference type="Pfam" id="PF00237">
    <property type="entry name" value="Ribosomal_L22"/>
    <property type="match status" value="1"/>
</dbReference>
<protein>
    <recommendedName>
        <fullName evidence="11">Nuclear pore protein</fullName>
    </recommendedName>
</protein>
<dbReference type="GO" id="GO:0017056">
    <property type="term" value="F:structural constituent of nuclear pore"/>
    <property type="evidence" value="ECO:0007669"/>
    <property type="project" value="InterPro"/>
</dbReference>
<proteinExistence type="inferred from homology"/>
<evidence type="ECO:0000256" key="5">
    <source>
        <dbReference type="ARBA" id="ARBA00023242"/>
    </source>
</evidence>
<dbReference type="OrthoDB" id="1918363at2759"/>
<dbReference type="InterPro" id="IPR036394">
    <property type="entry name" value="Ribosomal_uL22_sf"/>
</dbReference>
<organism evidence="9">
    <name type="scientific">Absidia glauca</name>
    <name type="common">Pin mould</name>
    <dbReference type="NCBI Taxonomy" id="4829"/>
    <lineage>
        <taxon>Eukaryota</taxon>
        <taxon>Fungi</taxon>
        <taxon>Fungi incertae sedis</taxon>
        <taxon>Mucoromycota</taxon>
        <taxon>Mucoromycotina</taxon>
        <taxon>Mucoromycetes</taxon>
        <taxon>Mucorales</taxon>
        <taxon>Cunninghamellaceae</taxon>
        <taxon>Absidia</taxon>
    </lineage>
</organism>
<dbReference type="PANTHER" id="PTHR11225">
    <property type="entry name" value="NUCLEAR PORE COMPLEX PROTEIN NUP93 NUCLEOPORIN NUP93 DEAD EYE PROTEIN"/>
    <property type="match status" value="1"/>
</dbReference>
<dbReference type="PANTHER" id="PTHR11225:SF4">
    <property type="entry name" value="NUCLEAR PORE COMPLEX PROTEIN NUP93"/>
    <property type="match status" value="1"/>
</dbReference>
<evidence type="ECO:0000256" key="2">
    <source>
        <dbReference type="ARBA" id="ARBA00009451"/>
    </source>
</evidence>
<evidence type="ECO:0000313" key="9">
    <source>
        <dbReference type="EMBL" id="SAL99642.1"/>
    </source>
</evidence>
<dbReference type="InParanoid" id="A0A163JIQ8"/>
<dbReference type="OMA" id="LLMCGQF"/>
<dbReference type="EMBL" id="LT552933">
    <property type="protein sequence ID" value="SAL99642.1"/>
    <property type="molecule type" value="Genomic_DNA"/>
</dbReference>
<feature type="region of interest" description="Disordered" evidence="8">
    <location>
        <begin position="198"/>
        <end position="221"/>
    </location>
</feature>
<name>A0A163JIQ8_ABSGL</name>
<dbReference type="GO" id="GO:0005643">
    <property type="term" value="C:nuclear pore"/>
    <property type="evidence" value="ECO:0007669"/>
    <property type="project" value="InterPro"/>
</dbReference>
<dbReference type="SUPFAM" id="SSF54843">
    <property type="entry name" value="Ribosomal protein L22"/>
    <property type="match status" value="1"/>
</dbReference>
<gene>
    <name evidence="9" type="primary">ABSGL_05287.1 scaffold 6884</name>
</gene>